<accession>A0ABN2HH32</accession>
<evidence type="ECO:0000313" key="5">
    <source>
        <dbReference type="EMBL" id="GAA1687834.1"/>
    </source>
</evidence>
<keyword evidence="6" id="KW-1185">Reference proteome</keyword>
<feature type="signal peptide" evidence="3">
    <location>
        <begin position="1"/>
        <end position="21"/>
    </location>
</feature>
<proteinExistence type="predicted"/>
<dbReference type="InterPro" id="IPR002509">
    <property type="entry name" value="NODB_dom"/>
</dbReference>
<protein>
    <recommendedName>
        <fullName evidence="4">NodB homology domain-containing protein</fullName>
    </recommendedName>
</protein>
<organism evidence="5 6">
    <name type="scientific">Microbacterium sediminicola</name>
    <dbReference type="NCBI Taxonomy" id="415210"/>
    <lineage>
        <taxon>Bacteria</taxon>
        <taxon>Bacillati</taxon>
        <taxon>Actinomycetota</taxon>
        <taxon>Actinomycetes</taxon>
        <taxon>Micrococcales</taxon>
        <taxon>Microbacteriaceae</taxon>
        <taxon>Microbacterium</taxon>
    </lineage>
</organism>
<sequence length="518" mass="52990">MRRFVGAATIAALALALAACAPVAVSGWVPPDWPSAPYPVTTAPAPLDAAAVGGLRAERIRNDGVGIQARWALASSQDAFNARMTAVVTDAIGARESDTGVAYSPQVFDQGAGMADRTCVAGSTLRPAAEILADPALAPAGGSGTAIVCDVVAASGSYLGERVRVVSGDAGTVTHDDATIVYAHLATDEVATAEQLWIEDAEVTLWEGIVAGLRRDAGSLSLATVAPPDEAQAAGIRTALASTVFAPDGAAVITIPAGFTAPELAALGFPPTSEPMVLAVPTDTAASLLTPFGLAVSAAVGSAATFEAPATVTTGFWPVDCTLVPCVAMTYDAGPSSLTPGILDDLAAHNAAATFFALGSRAAANVGTLQRIVAEGSLVENHSWSHPDLTTLTDAQIAAQLGNTTTVLTRDSGQQVTVFRPPYGAYDDTVLEVAGMAAILWDVDTEDWRQPGDDVVIARAVGQPRPGSIVLQHDIQQTTARTASAVYDGLADRGFTLVNLRQLFGGQLPGGGVWRSTR</sequence>
<dbReference type="Gene3D" id="3.20.20.370">
    <property type="entry name" value="Glycoside hydrolase/deacetylase"/>
    <property type="match status" value="1"/>
</dbReference>
<dbReference type="InterPro" id="IPR050248">
    <property type="entry name" value="Polysacc_deacetylase_ArnD"/>
</dbReference>
<name>A0ABN2HH32_9MICO</name>
<feature type="domain" description="NodB homology" evidence="4">
    <location>
        <begin position="325"/>
        <end position="498"/>
    </location>
</feature>
<dbReference type="RefSeq" id="WP_344067786.1">
    <property type="nucleotide sequence ID" value="NZ_BAAAPL010000001.1"/>
</dbReference>
<dbReference type="EMBL" id="BAAAPL010000001">
    <property type="protein sequence ID" value="GAA1687834.1"/>
    <property type="molecule type" value="Genomic_DNA"/>
</dbReference>
<evidence type="ECO:0000256" key="2">
    <source>
        <dbReference type="ARBA" id="ARBA00022801"/>
    </source>
</evidence>
<evidence type="ECO:0000256" key="1">
    <source>
        <dbReference type="ARBA" id="ARBA00022723"/>
    </source>
</evidence>
<evidence type="ECO:0000259" key="4">
    <source>
        <dbReference type="PROSITE" id="PS51677"/>
    </source>
</evidence>
<dbReference type="InterPro" id="IPR011330">
    <property type="entry name" value="Glyco_hydro/deAcase_b/a-brl"/>
</dbReference>
<dbReference type="Proteomes" id="UP001501690">
    <property type="component" value="Unassembled WGS sequence"/>
</dbReference>
<keyword evidence="2" id="KW-0378">Hydrolase</keyword>
<keyword evidence="1" id="KW-0479">Metal-binding</keyword>
<dbReference type="SUPFAM" id="SSF88713">
    <property type="entry name" value="Glycoside hydrolase/deacetylase"/>
    <property type="match status" value="1"/>
</dbReference>
<evidence type="ECO:0000256" key="3">
    <source>
        <dbReference type="SAM" id="SignalP"/>
    </source>
</evidence>
<dbReference type="PROSITE" id="PS51677">
    <property type="entry name" value="NODB"/>
    <property type="match status" value="1"/>
</dbReference>
<comment type="caution">
    <text evidence="5">The sequence shown here is derived from an EMBL/GenBank/DDBJ whole genome shotgun (WGS) entry which is preliminary data.</text>
</comment>
<dbReference type="Pfam" id="PF01522">
    <property type="entry name" value="Polysacc_deac_1"/>
    <property type="match status" value="1"/>
</dbReference>
<feature type="chain" id="PRO_5045234949" description="NodB homology domain-containing protein" evidence="3">
    <location>
        <begin position="22"/>
        <end position="518"/>
    </location>
</feature>
<keyword evidence="3" id="KW-0732">Signal</keyword>
<gene>
    <name evidence="5" type="ORF">GCM10009808_01030</name>
</gene>
<evidence type="ECO:0000313" key="6">
    <source>
        <dbReference type="Proteomes" id="UP001501690"/>
    </source>
</evidence>
<dbReference type="PANTHER" id="PTHR10587">
    <property type="entry name" value="GLYCOSYL TRANSFERASE-RELATED"/>
    <property type="match status" value="1"/>
</dbReference>
<dbReference type="PROSITE" id="PS51257">
    <property type="entry name" value="PROKAR_LIPOPROTEIN"/>
    <property type="match status" value="1"/>
</dbReference>
<dbReference type="PANTHER" id="PTHR10587:SF133">
    <property type="entry name" value="CHITIN DEACETYLASE 1-RELATED"/>
    <property type="match status" value="1"/>
</dbReference>
<reference evidence="5 6" key="1">
    <citation type="journal article" date="2019" name="Int. J. Syst. Evol. Microbiol.">
        <title>The Global Catalogue of Microorganisms (GCM) 10K type strain sequencing project: providing services to taxonomists for standard genome sequencing and annotation.</title>
        <authorList>
            <consortium name="The Broad Institute Genomics Platform"/>
            <consortium name="The Broad Institute Genome Sequencing Center for Infectious Disease"/>
            <person name="Wu L."/>
            <person name="Ma J."/>
        </authorList>
    </citation>
    <scope>NUCLEOTIDE SEQUENCE [LARGE SCALE GENOMIC DNA]</scope>
    <source>
        <strain evidence="5 6">JCM 15577</strain>
    </source>
</reference>